<evidence type="ECO:0000256" key="1">
    <source>
        <dbReference type="SAM" id="Coils"/>
    </source>
</evidence>
<feature type="coiled-coil region" evidence="1">
    <location>
        <begin position="27"/>
        <end position="54"/>
    </location>
</feature>
<feature type="non-terminal residue" evidence="2">
    <location>
        <position position="1"/>
    </location>
</feature>
<keyword evidence="3" id="KW-1185">Reference proteome</keyword>
<name>A0A392RS38_9FABA</name>
<keyword evidence="1" id="KW-0175">Coiled coil</keyword>
<sequence length="123" mass="13611">AEVAKVESDFQGYRDKYEIQVGLVTELGQKTAEIARLTEEKKKLQEELGALQVSMTPVEDEPEVAHGLTTRAELVEKIRVLGQDVLDGVKFGFDLAVDQVKVLNPTVELITEGLSMLKRVENG</sequence>
<dbReference type="AlphaFoldDB" id="A0A392RS38"/>
<proteinExistence type="predicted"/>
<evidence type="ECO:0000313" key="2">
    <source>
        <dbReference type="EMBL" id="MCI38914.1"/>
    </source>
</evidence>
<dbReference type="Proteomes" id="UP000265520">
    <property type="component" value="Unassembled WGS sequence"/>
</dbReference>
<reference evidence="2 3" key="1">
    <citation type="journal article" date="2018" name="Front. Plant Sci.">
        <title>Red Clover (Trifolium pratense) and Zigzag Clover (T. medium) - A Picture of Genomic Similarities and Differences.</title>
        <authorList>
            <person name="Dluhosova J."/>
            <person name="Istvanek J."/>
            <person name="Nedelnik J."/>
            <person name="Repkova J."/>
        </authorList>
    </citation>
    <scope>NUCLEOTIDE SEQUENCE [LARGE SCALE GENOMIC DNA]</scope>
    <source>
        <strain evidence="3">cv. 10/8</strain>
        <tissue evidence="2">Leaf</tissue>
    </source>
</reference>
<accession>A0A392RS38</accession>
<organism evidence="2 3">
    <name type="scientific">Trifolium medium</name>
    <dbReference type="NCBI Taxonomy" id="97028"/>
    <lineage>
        <taxon>Eukaryota</taxon>
        <taxon>Viridiplantae</taxon>
        <taxon>Streptophyta</taxon>
        <taxon>Embryophyta</taxon>
        <taxon>Tracheophyta</taxon>
        <taxon>Spermatophyta</taxon>
        <taxon>Magnoliopsida</taxon>
        <taxon>eudicotyledons</taxon>
        <taxon>Gunneridae</taxon>
        <taxon>Pentapetalae</taxon>
        <taxon>rosids</taxon>
        <taxon>fabids</taxon>
        <taxon>Fabales</taxon>
        <taxon>Fabaceae</taxon>
        <taxon>Papilionoideae</taxon>
        <taxon>50 kb inversion clade</taxon>
        <taxon>NPAAA clade</taxon>
        <taxon>Hologalegina</taxon>
        <taxon>IRL clade</taxon>
        <taxon>Trifolieae</taxon>
        <taxon>Trifolium</taxon>
    </lineage>
</organism>
<feature type="non-terminal residue" evidence="2">
    <location>
        <position position="123"/>
    </location>
</feature>
<protein>
    <submittedName>
        <fullName evidence="2">Uncharacterized protein</fullName>
    </submittedName>
</protein>
<comment type="caution">
    <text evidence="2">The sequence shown here is derived from an EMBL/GenBank/DDBJ whole genome shotgun (WGS) entry which is preliminary data.</text>
</comment>
<evidence type="ECO:0000313" key="3">
    <source>
        <dbReference type="Proteomes" id="UP000265520"/>
    </source>
</evidence>
<dbReference type="EMBL" id="LXQA010261322">
    <property type="protein sequence ID" value="MCI38914.1"/>
    <property type="molecule type" value="Genomic_DNA"/>
</dbReference>